<evidence type="ECO:0000313" key="2">
    <source>
        <dbReference type="Proteomes" id="UP000016934"/>
    </source>
</evidence>
<dbReference type="Proteomes" id="UP000016934">
    <property type="component" value="Unassembled WGS sequence"/>
</dbReference>
<reference evidence="2" key="2">
    <citation type="journal article" date="2013" name="PLoS Genet.">
        <title>Comparative genome structure, secondary metabolite, and effector coding capacity across Cochliobolus pathogens.</title>
        <authorList>
            <person name="Condon B.J."/>
            <person name="Leng Y."/>
            <person name="Wu D."/>
            <person name="Bushley K.E."/>
            <person name="Ohm R.A."/>
            <person name="Otillar R."/>
            <person name="Martin J."/>
            <person name="Schackwitz W."/>
            <person name="Grimwood J."/>
            <person name="MohdZainudin N."/>
            <person name="Xue C."/>
            <person name="Wang R."/>
            <person name="Manning V.A."/>
            <person name="Dhillon B."/>
            <person name="Tu Z.J."/>
            <person name="Steffenson B.J."/>
            <person name="Salamov A."/>
            <person name="Sun H."/>
            <person name="Lowry S."/>
            <person name="LaButti K."/>
            <person name="Han J."/>
            <person name="Copeland A."/>
            <person name="Lindquist E."/>
            <person name="Barry K."/>
            <person name="Schmutz J."/>
            <person name="Baker S.E."/>
            <person name="Ciuffetti L.M."/>
            <person name="Grigoriev I.V."/>
            <person name="Zhong S."/>
            <person name="Turgeon B.G."/>
        </authorList>
    </citation>
    <scope>NUCLEOTIDE SEQUENCE [LARGE SCALE GENOMIC DNA]</scope>
    <source>
        <strain evidence="2">ND90Pr / ATCC 201652</strain>
    </source>
</reference>
<dbReference type="AlphaFoldDB" id="M2SRK0"/>
<dbReference type="GeneID" id="19140531"/>
<feature type="non-terminal residue" evidence="1">
    <location>
        <position position="1"/>
    </location>
</feature>
<gene>
    <name evidence="1" type="ORF">COCSADRAFT_75847</name>
</gene>
<evidence type="ECO:0000313" key="1">
    <source>
        <dbReference type="EMBL" id="EMD69868.1"/>
    </source>
</evidence>
<organism evidence="1 2">
    <name type="scientific">Cochliobolus sativus (strain ND90Pr / ATCC 201652)</name>
    <name type="common">Common root rot and spot blotch fungus</name>
    <name type="synonym">Bipolaris sorokiniana</name>
    <dbReference type="NCBI Taxonomy" id="665912"/>
    <lineage>
        <taxon>Eukaryota</taxon>
        <taxon>Fungi</taxon>
        <taxon>Dikarya</taxon>
        <taxon>Ascomycota</taxon>
        <taxon>Pezizomycotina</taxon>
        <taxon>Dothideomycetes</taxon>
        <taxon>Pleosporomycetidae</taxon>
        <taxon>Pleosporales</taxon>
        <taxon>Pleosporineae</taxon>
        <taxon>Pleosporaceae</taxon>
        <taxon>Bipolaris</taxon>
    </lineage>
</organism>
<dbReference type="Gene3D" id="3.10.10.10">
    <property type="entry name" value="HIV Type 1 Reverse Transcriptase, subunit A, domain 1"/>
    <property type="match status" value="1"/>
</dbReference>
<sequence>GPLYNISRDKLLVLRKTLYKLLKKEFIRASNSLTTLLVLFVRKPRGELRFYVDYRALNTLTYKNYYSLSLIRKTLN</sequence>
<dbReference type="OrthoDB" id="4499277at2759"/>
<dbReference type="EMBL" id="KB445637">
    <property type="protein sequence ID" value="EMD69868.1"/>
    <property type="molecule type" value="Genomic_DNA"/>
</dbReference>
<dbReference type="SUPFAM" id="SSF56672">
    <property type="entry name" value="DNA/RNA polymerases"/>
    <property type="match status" value="1"/>
</dbReference>
<dbReference type="KEGG" id="bsc:COCSADRAFT_75847"/>
<evidence type="ECO:0008006" key="3">
    <source>
        <dbReference type="Google" id="ProtNLM"/>
    </source>
</evidence>
<protein>
    <recommendedName>
        <fullName evidence="3">Reverse transcriptase domain-containing protein</fullName>
    </recommendedName>
</protein>
<dbReference type="PANTHER" id="PTHR15503">
    <property type="entry name" value="LDOC1 RELATED"/>
    <property type="match status" value="1"/>
</dbReference>
<dbReference type="OMA" id="QFYYNYR"/>
<dbReference type="PANTHER" id="PTHR15503:SF29">
    <property type="entry name" value="CCHC-TYPE DOMAIN-CONTAINING PROTEIN-RELATED"/>
    <property type="match status" value="1"/>
</dbReference>
<dbReference type="RefSeq" id="XP_007695068.1">
    <property type="nucleotide sequence ID" value="XM_007696878.1"/>
</dbReference>
<dbReference type="HOGENOM" id="CLU_000384_35_2_1"/>
<keyword evidence="2" id="KW-1185">Reference proteome</keyword>
<name>M2SRK0_COCSN</name>
<dbReference type="STRING" id="665912.M2SRK0"/>
<dbReference type="InterPro" id="IPR043502">
    <property type="entry name" value="DNA/RNA_pol_sf"/>
</dbReference>
<accession>M2SRK0</accession>
<proteinExistence type="predicted"/>
<reference evidence="1 2" key="1">
    <citation type="journal article" date="2012" name="PLoS Pathog.">
        <title>Diverse lifestyles and strategies of plant pathogenesis encoded in the genomes of eighteen Dothideomycetes fungi.</title>
        <authorList>
            <person name="Ohm R.A."/>
            <person name="Feau N."/>
            <person name="Henrissat B."/>
            <person name="Schoch C.L."/>
            <person name="Horwitz B.A."/>
            <person name="Barry K.W."/>
            <person name="Condon B.J."/>
            <person name="Copeland A.C."/>
            <person name="Dhillon B."/>
            <person name="Glaser F."/>
            <person name="Hesse C.N."/>
            <person name="Kosti I."/>
            <person name="LaButti K."/>
            <person name="Lindquist E.A."/>
            <person name="Lucas S."/>
            <person name="Salamov A.A."/>
            <person name="Bradshaw R.E."/>
            <person name="Ciuffetti L."/>
            <person name="Hamelin R.C."/>
            <person name="Kema G.H.J."/>
            <person name="Lawrence C."/>
            <person name="Scott J.A."/>
            <person name="Spatafora J.W."/>
            <person name="Turgeon B.G."/>
            <person name="de Wit P.J.G.M."/>
            <person name="Zhong S."/>
            <person name="Goodwin S.B."/>
            <person name="Grigoriev I.V."/>
        </authorList>
    </citation>
    <scope>NUCLEOTIDE SEQUENCE [LARGE SCALE GENOMIC DNA]</scope>
    <source>
        <strain evidence="2">ND90Pr / ATCC 201652</strain>
    </source>
</reference>
<dbReference type="InterPro" id="IPR032567">
    <property type="entry name" value="RTL1-rel"/>
</dbReference>